<evidence type="ECO:0000256" key="9">
    <source>
        <dbReference type="ARBA" id="ARBA00022777"/>
    </source>
</evidence>
<organism evidence="17 18">
    <name type="scientific">Mucilaginibacter ginsenosidivorans</name>
    <dbReference type="NCBI Taxonomy" id="398053"/>
    <lineage>
        <taxon>Bacteria</taxon>
        <taxon>Pseudomonadati</taxon>
        <taxon>Bacteroidota</taxon>
        <taxon>Sphingobacteriia</taxon>
        <taxon>Sphingobacteriales</taxon>
        <taxon>Sphingobacteriaceae</taxon>
        <taxon>Mucilaginibacter</taxon>
    </lineage>
</organism>
<dbReference type="Proteomes" id="UP000321479">
    <property type="component" value="Chromosome"/>
</dbReference>
<keyword evidence="11 14" id="KW-1133">Transmembrane helix</keyword>
<evidence type="ECO:0000256" key="2">
    <source>
        <dbReference type="ARBA" id="ARBA00004651"/>
    </source>
</evidence>
<evidence type="ECO:0000256" key="1">
    <source>
        <dbReference type="ARBA" id="ARBA00000085"/>
    </source>
</evidence>
<dbReference type="EMBL" id="CP042436">
    <property type="protein sequence ID" value="QEC62621.1"/>
    <property type="molecule type" value="Genomic_DNA"/>
</dbReference>
<evidence type="ECO:0000256" key="5">
    <source>
        <dbReference type="ARBA" id="ARBA00022553"/>
    </source>
</evidence>
<keyword evidence="8" id="KW-0547">Nucleotide-binding</keyword>
<dbReference type="GO" id="GO:0000155">
    <property type="term" value="F:phosphorelay sensor kinase activity"/>
    <property type="evidence" value="ECO:0007669"/>
    <property type="project" value="InterPro"/>
</dbReference>
<keyword evidence="5" id="KW-0597">Phosphoprotein</keyword>
<dbReference type="CDD" id="cd00082">
    <property type="entry name" value="HisKA"/>
    <property type="match status" value="1"/>
</dbReference>
<name>A0A5B8UWA3_9SPHI</name>
<dbReference type="InterPro" id="IPR005467">
    <property type="entry name" value="His_kinase_dom"/>
</dbReference>
<evidence type="ECO:0000256" key="11">
    <source>
        <dbReference type="ARBA" id="ARBA00022989"/>
    </source>
</evidence>
<dbReference type="SUPFAM" id="SSF47384">
    <property type="entry name" value="Homodimeric domain of signal transducing histidine kinase"/>
    <property type="match status" value="1"/>
</dbReference>
<dbReference type="SMART" id="SM00388">
    <property type="entry name" value="HisKA"/>
    <property type="match status" value="1"/>
</dbReference>
<dbReference type="RefSeq" id="WP_147031198.1">
    <property type="nucleotide sequence ID" value="NZ_CP042436.1"/>
</dbReference>
<dbReference type="SMART" id="SM00387">
    <property type="entry name" value="HATPase_c"/>
    <property type="match status" value="1"/>
</dbReference>
<dbReference type="CDD" id="cd06225">
    <property type="entry name" value="HAMP"/>
    <property type="match status" value="1"/>
</dbReference>
<dbReference type="InterPro" id="IPR004358">
    <property type="entry name" value="Sig_transdc_His_kin-like_C"/>
</dbReference>
<keyword evidence="7 14" id="KW-0812">Transmembrane</keyword>
<evidence type="ECO:0000256" key="13">
    <source>
        <dbReference type="ARBA" id="ARBA00023136"/>
    </source>
</evidence>
<dbReference type="Gene3D" id="6.10.340.10">
    <property type="match status" value="1"/>
</dbReference>
<keyword evidence="10" id="KW-0067">ATP-binding</keyword>
<evidence type="ECO:0000259" key="16">
    <source>
        <dbReference type="PROSITE" id="PS50885"/>
    </source>
</evidence>
<feature type="transmembrane region" description="Helical" evidence="14">
    <location>
        <begin position="155"/>
        <end position="175"/>
    </location>
</feature>
<dbReference type="FunFam" id="1.10.287.130:FF:000001">
    <property type="entry name" value="Two-component sensor histidine kinase"/>
    <property type="match status" value="1"/>
</dbReference>
<dbReference type="PROSITE" id="PS50885">
    <property type="entry name" value="HAMP"/>
    <property type="match status" value="1"/>
</dbReference>
<dbReference type="OrthoDB" id="594725at2"/>
<evidence type="ECO:0000256" key="3">
    <source>
        <dbReference type="ARBA" id="ARBA00012438"/>
    </source>
</evidence>
<gene>
    <name evidence="17" type="ORF">FRZ54_08480</name>
</gene>
<evidence type="ECO:0000256" key="4">
    <source>
        <dbReference type="ARBA" id="ARBA00022475"/>
    </source>
</evidence>
<dbReference type="InterPro" id="IPR003660">
    <property type="entry name" value="HAMP_dom"/>
</dbReference>
<dbReference type="SUPFAM" id="SSF55874">
    <property type="entry name" value="ATPase domain of HSP90 chaperone/DNA topoisomerase II/histidine kinase"/>
    <property type="match status" value="1"/>
</dbReference>
<reference evidence="17 18" key="1">
    <citation type="journal article" date="2017" name="Curr. Microbiol.">
        <title>Mucilaginibacter ginsenosidivorans sp. nov., Isolated from Soil of Ginseng Field.</title>
        <authorList>
            <person name="Kim M.M."/>
            <person name="Siddiqi M.Z."/>
            <person name="Im W.T."/>
        </authorList>
    </citation>
    <scope>NUCLEOTIDE SEQUENCE [LARGE SCALE GENOMIC DNA]</scope>
    <source>
        <strain evidence="17 18">Gsoil 3017</strain>
    </source>
</reference>
<proteinExistence type="predicted"/>
<comment type="subcellular location">
    <subcellularLocation>
        <location evidence="2">Cell membrane</location>
        <topology evidence="2">Multi-pass membrane protein</topology>
    </subcellularLocation>
</comment>
<evidence type="ECO:0000256" key="6">
    <source>
        <dbReference type="ARBA" id="ARBA00022679"/>
    </source>
</evidence>
<dbReference type="PANTHER" id="PTHR45528">
    <property type="entry name" value="SENSOR HISTIDINE KINASE CPXA"/>
    <property type="match status" value="1"/>
</dbReference>
<dbReference type="Gene3D" id="3.30.565.10">
    <property type="entry name" value="Histidine kinase-like ATPase, C-terminal domain"/>
    <property type="match status" value="1"/>
</dbReference>
<dbReference type="InterPro" id="IPR036890">
    <property type="entry name" value="HATPase_C_sf"/>
</dbReference>
<keyword evidence="13 14" id="KW-0472">Membrane</keyword>
<evidence type="ECO:0000256" key="8">
    <source>
        <dbReference type="ARBA" id="ARBA00022741"/>
    </source>
</evidence>
<dbReference type="GO" id="GO:0005524">
    <property type="term" value="F:ATP binding"/>
    <property type="evidence" value="ECO:0007669"/>
    <property type="project" value="UniProtKB-KW"/>
</dbReference>
<keyword evidence="9" id="KW-0418">Kinase</keyword>
<evidence type="ECO:0000313" key="18">
    <source>
        <dbReference type="Proteomes" id="UP000321479"/>
    </source>
</evidence>
<dbReference type="PANTHER" id="PTHR45528:SF1">
    <property type="entry name" value="SENSOR HISTIDINE KINASE CPXA"/>
    <property type="match status" value="1"/>
</dbReference>
<comment type="catalytic activity">
    <reaction evidence="1">
        <text>ATP + protein L-histidine = ADP + protein N-phospho-L-histidine.</text>
        <dbReference type="EC" id="2.7.13.3"/>
    </reaction>
</comment>
<dbReference type="GO" id="GO:0005886">
    <property type="term" value="C:plasma membrane"/>
    <property type="evidence" value="ECO:0007669"/>
    <property type="project" value="UniProtKB-SubCell"/>
</dbReference>
<evidence type="ECO:0000256" key="12">
    <source>
        <dbReference type="ARBA" id="ARBA00023012"/>
    </source>
</evidence>
<dbReference type="InterPro" id="IPR050398">
    <property type="entry name" value="HssS/ArlS-like"/>
</dbReference>
<protein>
    <recommendedName>
        <fullName evidence="3">histidine kinase</fullName>
        <ecNumber evidence="3">2.7.13.3</ecNumber>
    </recommendedName>
</protein>
<evidence type="ECO:0000256" key="7">
    <source>
        <dbReference type="ARBA" id="ARBA00022692"/>
    </source>
</evidence>
<dbReference type="EC" id="2.7.13.3" evidence="3"/>
<dbReference type="InterPro" id="IPR036097">
    <property type="entry name" value="HisK_dim/P_sf"/>
</dbReference>
<evidence type="ECO:0000259" key="15">
    <source>
        <dbReference type="PROSITE" id="PS50109"/>
    </source>
</evidence>
<sequence>MKIKNRLALYFTIISAVILLIALAAIFFTFSSFVKSDFYNRLSDRAKVAAQLYLEADEIPVDSLNRVRERYLKQIPGEVVRIYNDRNAPYFIKDRQQYWSDNVIDLVRRRKEMEFTEGDRQTVGIYYNDNQGNFVILVSAEDIHGHHRIEDLIEIMLVMIICLSAGLFFVGRWFAKKSLEPIDEIVAQVQQVRASNLSLRINEGNGKDEISALAKNFNKLLKHLENAFELQQTFVINASHELRTPVTSIMGELEVTLNKRRTQQEYEQVLRSVLSDAERLNETITGLLELAQVDMNYTQAILSPVAIDELIWELADYWNSKAGRGLFVVNIIHLPDDHEKLLIPANKALLSIALNNIISNGYKFSDNRPVQCDLDAGNDHISITITDSGIGIPPGETDKVFRSFYRATNVKDYYGNGIGLYITAKIINLFNGTIDARSNRGKGASFVINFPV</sequence>
<keyword evidence="18" id="KW-1185">Reference proteome</keyword>
<evidence type="ECO:0000313" key="17">
    <source>
        <dbReference type="EMBL" id="QEC62621.1"/>
    </source>
</evidence>
<feature type="domain" description="Histidine kinase" evidence="15">
    <location>
        <begin position="237"/>
        <end position="452"/>
    </location>
</feature>
<feature type="transmembrane region" description="Helical" evidence="14">
    <location>
        <begin position="7"/>
        <end position="30"/>
    </location>
</feature>
<feature type="domain" description="HAMP" evidence="16">
    <location>
        <begin position="176"/>
        <end position="229"/>
    </location>
</feature>
<dbReference type="CDD" id="cd00075">
    <property type="entry name" value="HATPase"/>
    <property type="match status" value="1"/>
</dbReference>
<keyword evidence="4" id="KW-1003">Cell membrane</keyword>
<dbReference type="AlphaFoldDB" id="A0A5B8UWA3"/>
<dbReference type="PRINTS" id="PR00344">
    <property type="entry name" value="BCTRLSENSOR"/>
</dbReference>
<dbReference type="SUPFAM" id="SSF158472">
    <property type="entry name" value="HAMP domain-like"/>
    <property type="match status" value="1"/>
</dbReference>
<dbReference type="InterPro" id="IPR003661">
    <property type="entry name" value="HisK_dim/P_dom"/>
</dbReference>
<dbReference type="InterPro" id="IPR003594">
    <property type="entry name" value="HATPase_dom"/>
</dbReference>
<dbReference type="SMART" id="SM00304">
    <property type="entry name" value="HAMP"/>
    <property type="match status" value="1"/>
</dbReference>
<dbReference type="KEGG" id="mgin:FRZ54_08480"/>
<dbReference type="Pfam" id="PF00512">
    <property type="entry name" value="HisKA"/>
    <property type="match status" value="1"/>
</dbReference>
<dbReference type="Pfam" id="PF00672">
    <property type="entry name" value="HAMP"/>
    <property type="match status" value="1"/>
</dbReference>
<dbReference type="Gene3D" id="1.10.287.130">
    <property type="match status" value="1"/>
</dbReference>
<keyword evidence="6" id="KW-0808">Transferase</keyword>
<keyword evidence="12" id="KW-0902">Two-component regulatory system</keyword>
<evidence type="ECO:0000256" key="10">
    <source>
        <dbReference type="ARBA" id="ARBA00022840"/>
    </source>
</evidence>
<accession>A0A5B8UWA3</accession>
<evidence type="ECO:0000256" key="14">
    <source>
        <dbReference type="SAM" id="Phobius"/>
    </source>
</evidence>
<dbReference type="Pfam" id="PF02518">
    <property type="entry name" value="HATPase_c"/>
    <property type="match status" value="1"/>
</dbReference>
<dbReference type="PROSITE" id="PS50109">
    <property type="entry name" value="HIS_KIN"/>
    <property type="match status" value="1"/>
</dbReference>